<name>A0A2P7QYQ5_9SPHN</name>
<accession>A0A2P7QYQ5</accession>
<keyword evidence="1" id="KW-0812">Transmembrane</keyword>
<dbReference type="AlphaFoldDB" id="A0A2P7QYQ5"/>
<sequence length="130" mass="14418">MEWATLPFKKYADFTGRSRRKEYWSFVLLNLVCLFAAVFLENILGLSGMVLGFYGPLTVLLWLGFLVPGLAVSVRRLHDTDRSGWWVLLGFVPLLGLVLLVFMVLEGTRGPNAYGEDPKGFDAGSAAAVF</sequence>
<evidence type="ECO:0000313" key="3">
    <source>
        <dbReference type="Proteomes" id="UP000241167"/>
    </source>
</evidence>
<comment type="caution">
    <text evidence="2">The sequence shown here is derived from an EMBL/GenBank/DDBJ whole genome shotgun (WGS) entry which is preliminary data.</text>
</comment>
<gene>
    <name evidence="2" type="ORF">C7I55_01425</name>
</gene>
<feature type="transmembrane region" description="Helical" evidence="1">
    <location>
        <begin position="51"/>
        <end position="72"/>
    </location>
</feature>
<evidence type="ECO:0000256" key="1">
    <source>
        <dbReference type="SAM" id="Phobius"/>
    </source>
</evidence>
<dbReference type="Pfam" id="PF05656">
    <property type="entry name" value="DUF805"/>
    <property type="match status" value="1"/>
</dbReference>
<proteinExistence type="predicted"/>
<organism evidence="2 3">
    <name type="scientific">Allosphingosinicella deserti</name>
    <dbReference type="NCBI Taxonomy" id="2116704"/>
    <lineage>
        <taxon>Bacteria</taxon>
        <taxon>Pseudomonadati</taxon>
        <taxon>Pseudomonadota</taxon>
        <taxon>Alphaproteobacteria</taxon>
        <taxon>Sphingomonadales</taxon>
        <taxon>Sphingomonadaceae</taxon>
        <taxon>Allosphingosinicella</taxon>
    </lineage>
</organism>
<keyword evidence="1" id="KW-1133">Transmembrane helix</keyword>
<dbReference type="InterPro" id="IPR008523">
    <property type="entry name" value="DUF805"/>
</dbReference>
<dbReference type="PANTHER" id="PTHR34980:SF2">
    <property type="entry name" value="INNER MEMBRANE PROTEIN YHAH-RELATED"/>
    <property type="match status" value="1"/>
</dbReference>
<dbReference type="OrthoDB" id="9812349at2"/>
<keyword evidence="1" id="KW-0472">Membrane</keyword>
<dbReference type="PANTHER" id="PTHR34980">
    <property type="entry name" value="INNER MEMBRANE PROTEIN-RELATED-RELATED"/>
    <property type="match status" value="1"/>
</dbReference>
<evidence type="ECO:0000313" key="2">
    <source>
        <dbReference type="EMBL" id="PSJ43079.1"/>
    </source>
</evidence>
<feature type="transmembrane region" description="Helical" evidence="1">
    <location>
        <begin position="23"/>
        <end position="45"/>
    </location>
</feature>
<dbReference type="EMBL" id="PXYI01000001">
    <property type="protein sequence ID" value="PSJ43079.1"/>
    <property type="molecule type" value="Genomic_DNA"/>
</dbReference>
<protein>
    <submittedName>
        <fullName evidence="2">DUF805 domain-containing protein</fullName>
    </submittedName>
</protein>
<feature type="transmembrane region" description="Helical" evidence="1">
    <location>
        <begin position="84"/>
        <end position="105"/>
    </location>
</feature>
<dbReference type="GO" id="GO:0005886">
    <property type="term" value="C:plasma membrane"/>
    <property type="evidence" value="ECO:0007669"/>
    <property type="project" value="TreeGrafter"/>
</dbReference>
<dbReference type="Proteomes" id="UP000241167">
    <property type="component" value="Unassembled WGS sequence"/>
</dbReference>
<reference evidence="2 3" key="1">
    <citation type="submission" date="2018-03" db="EMBL/GenBank/DDBJ databases">
        <title>The draft genome of Sphingosinicella sp. GL-C-18.</title>
        <authorList>
            <person name="Liu L."/>
            <person name="Li L."/>
            <person name="Liang L."/>
            <person name="Zhang X."/>
            <person name="Wang T."/>
        </authorList>
    </citation>
    <scope>NUCLEOTIDE SEQUENCE [LARGE SCALE GENOMIC DNA]</scope>
    <source>
        <strain evidence="2 3">GL-C-18</strain>
    </source>
</reference>
<keyword evidence="3" id="KW-1185">Reference proteome</keyword>